<dbReference type="PhylomeDB" id="A0A0Q9X7L7"/>
<dbReference type="InParanoid" id="A0A0Q9X7L7"/>
<dbReference type="OrthoDB" id="7851717at2759"/>
<dbReference type="STRING" id="7260.A0A0Q9X7L7"/>
<evidence type="ECO:0000313" key="2">
    <source>
        <dbReference type="EMBL" id="KRG00120.1"/>
    </source>
</evidence>
<proteinExistence type="predicted"/>
<dbReference type="EMBL" id="CH964272">
    <property type="protein sequence ID" value="KRG00120.1"/>
    <property type="molecule type" value="Genomic_DNA"/>
</dbReference>
<feature type="compositionally biased region" description="Low complexity" evidence="1">
    <location>
        <begin position="42"/>
        <end position="55"/>
    </location>
</feature>
<accession>A0A0Q9X7L7</accession>
<dbReference type="Proteomes" id="UP000007798">
    <property type="component" value="Unassembled WGS sequence"/>
</dbReference>
<feature type="compositionally biased region" description="Basic and acidic residues" evidence="1">
    <location>
        <begin position="349"/>
        <end position="363"/>
    </location>
</feature>
<gene>
    <name evidence="2" type="primary">Dwil\GK26801</name>
    <name evidence="2" type="ORF">Dwil_GK26801</name>
</gene>
<dbReference type="AlphaFoldDB" id="A0A0Q9X7L7"/>
<name>A0A0Q9X7L7_DROWI</name>
<sequence>MIRNQKTKITKLAQQGAQVQLQQTGSITDTMRRFCEESKSWTSPPAAAASPAATSMPFNPPRVSQRTVKTKMGPMEKAKKLIGIKKTLVNQLRGLKNTAASNLALRKTYKVLGETRHFSSSSSMLARCPSSLVVIDPRRCLSLQHKLMAKHQLAVKEQQQQQQYPYRSITQATTSATQRGFNQGYNHHADVVGQMAKEIGDAIKEELMVIDDNTKQILKYNGNEFLNRQKSTDSFSYDPLHGWNHPRALNSLMRCEGVTAPANAANAIDEEIARRAKPRQRRQLYKNFKIKSSDGLSEGKVDQMQSSPTNERLSDFRYGNRKMSATNTTISYQQENRLLNKPSKTTMRTPREEKEDPEMDRYKQPQAERQFLEKTIMRKMDKADSHMRLDDIYYPKFGPAGGEARTGVASPGAESAAQRVISKQIVDVLSQTGNIKKRGKLARHTVDFVDPVPKLKPLLGGLPSEPAFLRRRVTRPAAPHYNVKKTIIRADNHRPKRNQTMRPLVMPVYHNTPIASVQKTQSKLDRIMSSTKKPKQEKHTSPMSGGQKRFNKKKSTKSVKKSTQEWEMVEMEPPSTSKQTFYIKESAVQRVKAACPRKSRGSHVPYVKRANQIMY</sequence>
<reference evidence="2 3" key="1">
    <citation type="journal article" date="2007" name="Nature">
        <title>Evolution of genes and genomes on the Drosophila phylogeny.</title>
        <authorList>
            <consortium name="Drosophila 12 Genomes Consortium"/>
            <person name="Clark A.G."/>
            <person name="Eisen M.B."/>
            <person name="Smith D.R."/>
            <person name="Bergman C.M."/>
            <person name="Oliver B."/>
            <person name="Markow T.A."/>
            <person name="Kaufman T.C."/>
            <person name="Kellis M."/>
            <person name="Gelbart W."/>
            <person name="Iyer V.N."/>
            <person name="Pollard D.A."/>
            <person name="Sackton T.B."/>
            <person name="Larracuente A.M."/>
            <person name="Singh N.D."/>
            <person name="Abad J.P."/>
            <person name="Abt D.N."/>
            <person name="Adryan B."/>
            <person name="Aguade M."/>
            <person name="Akashi H."/>
            <person name="Anderson W.W."/>
            <person name="Aquadro C.F."/>
            <person name="Ardell D.H."/>
            <person name="Arguello R."/>
            <person name="Artieri C.G."/>
            <person name="Barbash D.A."/>
            <person name="Barker D."/>
            <person name="Barsanti P."/>
            <person name="Batterham P."/>
            <person name="Batzoglou S."/>
            <person name="Begun D."/>
            <person name="Bhutkar A."/>
            <person name="Blanco E."/>
            <person name="Bosak S.A."/>
            <person name="Bradley R.K."/>
            <person name="Brand A.D."/>
            <person name="Brent M.R."/>
            <person name="Brooks A.N."/>
            <person name="Brown R.H."/>
            <person name="Butlin R.K."/>
            <person name="Caggese C."/>
            <person name="Calvi B.R."/>
            <person name="Bernardo de Carvalho A."/>
            <person name="Caspi A."/>
            <person name="Castrezana S."/>
            <person name="Celniker S.E."/>
            <person name="Chang J.L."/>
            <person name="Chapple C."/>
            <person name="Chatterji S."/>
            <person name="Chinwalla A."/>
            <person name="Civetta A."/>
            <person name="Clifton S.W."/>
            <person name="Comeron J.M."/>
            <person name="Costello J.C."/>
            <person name="Coyne J.A."/>
            <person name="Daub J."/>
            <person name="David R.G."/>
            <person name="Delcher A.L."/>
            <person name="Delehaunty K."/>
            <person name="Do C.B."/>
            <person name="Ebling H."/>
            <person name="Edwards K."/>
            <person name="Eickbush T."/>
            <person name="Evans J.D."/>
            <person name="Filipski A."/>
            <person name="Findeiss S."/>
            <person name="Freyhult E."/>
            <person name="Fulton L."/>
            <person name="Fulton R."/>
            <person name="Garcia A.C."/>
            <person name="Gardiner A."/>
            <person name="Garfield D.A."/>
            <person name="Garvin B.E."/>
            <person name="Gibson G."/>
            <person name="Gilbert D."/>
            <person name="Gnerre S."/>
            <person name="Godfrey J."/>
            <person name="Good R."/>
            <person name="Gotea V."/>
            <person name="Gravely B."/>
            <person name="Greenberg A.J."/>
            <person name="Griffiths-Jones S."/>
            <person name="Gross S."/>
            <person name="Guigo R."/>
            <person name="Gustafson E.A."/>
            <person name="Haerty W."/>
            <person name="Hahn M.W."/>
            <person name="Halligan D.L."/>
            <person name="Halpern A.L."/>
            <person name="Halter G.M."/>
            <person name="Han M.V."/>
            <person name="Heger A."/>
            <person name="Hillier L."/>
            <person name="Hinrichs A.S."/>
            <person name="Holmes I."/>
            <person name="Hoskins R.A."/>
            <person name="Hubisz M.J."/>
            <person name="Hultmark D."/>
            <person name="Huntley M.A."/>
            <person name="Jaffe D.B."/>
            <person name="Jagadeeshan S."/>
            <person name="Jeck W.R."/>
            <person name="Johnson J."/>
            <person name="Jones C.D."/>
            <person name="Jordan W.C."/>
            <person name="Karpen G.H."/>
            <person name="Kataoka E."/>
            <person name="Keightley P.D."/>
            <person name="Kheradpour P."/>
            <person name="Kirkness E.F."/>
            <person name="Koerich L.B."/>
            <person name="Kristiansen K."/>
            <person name="Kudrna D."/>
            <person name="Kulathinal R.J."/>
            <person name="Kumar S."/>
            <person name="Kwok R."/>
            <person name="Lander E."/>
            <person name="Langley C.H."/>
            <person name="Lapoint R."/>
            <person name="Lazzaro B.P."/>
            <person name="Lee S.J."/>
            <person name="Levesque L."/>
            <person name="Li R."/>
            <person name="Lin C.F."/>
            <person name="Lin M.F."/>
            <person name="Lindblad-Toh K."/>
            <person name="Llopart A."/>
            <person name="Long M."/>
            <person name="Low L."/>
            <person name="Lozovsky E."/>
            <person name="Lu J."/>
            <person name="Luo M."/>
            <person name="Machado C.A."/>
            <person name="Makalowski W."/>
            <person name="Marzo M."/>
            <person name="Matsuda M."/>
            <person name="Matzkin L."/>
            <person name="McAllister B."/>
            <person name="McBride C.S."/>
            <person name="McKernan B."/>
            <person name="McKernan K."/>
            <person name="Mendez-Lago M."/>
            <person name="Minx P."/>
            <person name="Mollenhauer M.U."/>
            <person name="Montooth K."/>
            <person name="Mount S.M."/>
            <person name="Mu X."/>
            <person name="Myers E."/>
            <person name="Negre B."/>
            <person name="Newfeld S."/>
            <person name="Nielsen R."/>
            <person name="Noor M.A."/>
            <person name="O'Grady P."/>
            <person name="Pachter L."/>
            <person name="Papaceit M."/>
            <person name="Parisi M.J."/>
            <person name="Parisi M."/>
            <person name="Parts L."/>
            <person name="Pedersen J.S."/>
            <person name="Pesole G."/>
            <person name="Phillippy A.M."/>
            <person name="Ponting C.P."/>
            <person name="Pop M."/>
            <person name="Porcelli D."/>
            <person name="Powell J.R."/>
            <person name="Prohaska S."/>
            <person name="Pruitt K."/>
            <person name="Puig M."/>
            <person name="Quesneville H."/>
            <person name="Ram K.R."/>
            <person name="Rand D."/>
            <person name="Rasmussen M.D."/>
            <person name="Reed L.K."/>
            <person name="Reenan R."/>
            <person name="Reily A."/>
            <person name="Remington K.A."/>
            <person name="Rieger T.T."/>
            <person name="Ritchie M.G."/>
            <person name="Robin C."/>
            <person name="Rogers Y.H."/>
            <person name="Rohde C."/>
            <person name="Rozas J."/>
            <person name="Rubenfield M.J."/>
            <person name="Ruiz A."/>
            <person name="Russo S."/>
            <person name="Salzberg S.L."/>
            <person name="Sanchez-Gracia A."/>
            <person name="Saranga D.J."/>
            <person name="Sato H."/>
            <person name="Schaeffer S.W."/>
            <person name="Schatz M.C."/>
            <person name="Schlenke T."/>
            <person name="Schwartz R."/>
            <person name="Segarra C."/>
            <person name="Singh R.S."/>
            <person name="Sirot L."/>
            <person name="Sirota M."/>
            <person name="Sisneros N.B."/>
            <person name="Smith C.D."/>
            <person name="Smith T.F."/>
            <person name="Spieth J."/>
            <person name="Stage D.E."/>
            <person name="Stark A."/>
            <person name="Stephan W."/>
            <person name="Strausberg R.L."/>
            <person name="Strempel S."/>
            <person name="Sturgill D."/>
            <person name="Sutton G."/>
            <person name="Sutton G.G."/>
            <person name="Tao W."/>
            <person name="Teichmann S."/>
            <person name="Tobari Y.N."/>
            <person name="Tomimura Y."/>
            <person name="Tsolas J.M."/>
            <person name="Valente V.L."/>
            <person name="Venter E."/>
            <person name="Venter J.C."/>
            <person name="Vicario S."/>
            <person name="Vieira F.G."/>
            <person name="Vilella A.J."/>
            <person name="Villasante A."/>
            <person name="Walenz B."/>
            <person name="Wang J."/>
            <person name="Wasserman M."/>
            <person name="Watts T."/>
            <person name="Wilson D."/>
            <person name="Wilson R.K."/>
            <person name="Wing R.A."/>
            <person name="Wolfner M.F."/>
            <person name="Wong A."/>
            <person name="Wong G.K."/>
            <person name="Wu C.I."/>
            <person name="Wu G."/>
            <person name="Yamamoto D."/>
            <person name="Yang H.P."/>
            <person name="Yang S.P."/>
            <person name="Yorke J.A."/>
            <person name="Yoshida K."/>
            <person name="Zdobnov E."/>
            <person name="Zhang P."/>
            <person name="Zhang Y."/>
            <person name="Zimin A.V."/>
            <person name="Baldwin J."/>
            <person name="Abdouelleil A."/>
            <person name="Abdulkadir J."/>
            <person name="Abebe A."/>
            <person name="Abera B."/>
            <person name="Abreu J."/>
            <person name="Acer S.C."/>
            <person name="Aftuck L."/>
            <person name="Alexander A."/>
            <person name="An P."/>
            <person name="Anderson E."/>
            <person name="Anderson S."/>
            <person name="Arachi H."/>
            <person name="Azer M."/>
            <person name="Bachantsang P."/>
            <person name="Barry A."/>
            <person name="Bayul T."/>
            <person name="Berlin A."/>
            <person name="Bessette D."/>
            <person name="Bloom T."/>
            <person name="Blye J."/>
            <person name="Boguslavskiy L."/>
            <person name="Bonnet C."/>
            <person name="Boukhgalter B."/>
            <person name="Bourzgui I."/>
            <person name="Brown A."/>
            <person name="Cahill P."/>
            <person name="Channer S."/>
            <person name="Cheshatsang Y."/>
            <person name="Chuda L."/>
            <person name="Citroen M."/>
            <person name="Collymore A."/>
            <person name="Cooke P."/>
            <person name="Costello M."/>
            <person name="D'Aco K."/>
            <person name="Daza R."/>
            <person name="De Haan G."/>
            <person name="DeGray S."/>
            <person name="DeMaso C."/>
            <person name="Dhargay N."/>
            <person name="Dooley K."/>
            <person name="Dooley E."/>
            <person name="Doricent M."/>
            <person name="Dorje P."/>
            <person name="Dorjee K."/>
            <person name="Dupes A."/>
            <person name="Elong R."/>
            <person name="Falk J."/>
            <person name="Farina A."/>
            <person name="Faro S."/>
            <person name="Ferguson D."/>
            <person name="Fisher S."/>
            <person name="Foley C.D."/>
            <person name="Franke A."/>
            <person name="Friedrich D."/>
            <person name="Gadbois L."/>
            <person name="Gearin G."/>
            <person name="Gearin C.R."/>
            <person name="Giannoukos G."/>
            <person name="Goode T."/>
            <person name="Graham J."/>
            <person name="Grandbois E."/>
            <person name="Grewal S."/>
            <person name="Gyaltsen K."/>
            <person name="Hafez N."/>
            <person name="Hagos B."/>
            <person name="Hall J."/>
            <person name="Henson C."/>
            <person name="Hollinger A."/>
            <person name="Honan T."/>
            <person name="Huard M.D."/>
            <person name="Hughes L."/>
            <person name="Hurhula B."/>
            <person name="Husby M.E."/>
            <person name="Kamat A."/>
            <person name="Kanga B."/>
            <person name="Kashin S."/>
            <person name="Khazanovich D."/>
            <person name="Kisner P."/>
            <person name="Lance K."/>
            <person name="Lara M."/>
            <person name="Lee W."/>
            <person name="Lennon N."/>
            <person name="Letendre F."/>
            <person name="LeVine R."/>
            <person name="Lipovsky A."/>
            <person name="Liu X."/>
            <person name="Liu J."/>
            <person name="Liu S."/>
            <person name="Lokyitsang T."/>
            <person name="Lokyitsang Y."/>
            <person name="Lubonja R."/>
            <person name="Lui A."/>
            <person name="MacDonald P."/>
            <person name="Magnisalis V."/>
            <person name="Maru K."/>
            <person name="Matthews C."/>
            <person name="McCusker W."/>
            <person name="McDonough S."/>
            <person name="Mehta T."/>
            <person name="Meldrim J."/>
            <person name="Meneus L."/>
            <person name="Mihai O."/>
            <person name="Mihalev A."/>
            <person name="Mihova T."/>
            <person name="Mittelman R."/>
            <person name="Mlenga V."/>
            <person name="Montmayeur A."/>
            <person name="Mulrain L."/>
            <person name="Navidi A."/>
            <person name="Naylor J."/>
            <person name="Negash T."/>
            <person name="Nguyen T."/>
            <person name="Nguyen N."/>
            <person name="Nicol R."/>
            <person name="Norbu C."/>
            <person name="Norbu N."/>
            <person name="Novod N."/>
            <person name="O'Neill B."/>
            <person name="Osman S."/>
            <person name="Markiewicz E."/>
            <person name="Oyono O.L."/>
            <person name="Patti C."/>
            <person name="Phunkhang P."/>
            <person name="Pierre F."/>
            <person name="Priest M."/>
            <person name="Raghuraman S."/>
            <person name="Rege F."/>
            <person name="Reyes R."/>
            <person name="Rise C."/>
            <person name="Rogov P."/>
            <person name="Ross K."/>
            <person name="Ryan E."/>
            <person name="Settipalli S."/>
            <person name="Shea T."/>
            <person name="Sherpa N."/>
            <person name="Shi L."/>
            <person name="Shih D."/>
            <person name="Sparrow T."/>
            <person name="Spaulding J."/>
            <person name="Stalker J."/>
            <person name="Stange-Thomann N."/>
            <person name="Stavropoulos S."/>
            <person name="Stone C."/>
            <person name="Strader C."/>
            <person name="Tesfaye S."/>
            <person name="Thomson T."/>
            <person name="Thoulutsang Y."/>
            <person name="Thoulutsang D."/>
            <person name="Topham K."/>
            <person name="Topping I."/>
            <person name="Tsamla T."/>
            <person name="Vassiliev H."/>
            <person name="Vo A."/>
            <person name="Wangchuk T."/>
            <person name="Wangdi T."/>
            <person name="Weiand M."/>
            <person name="Wilkinson J."/>
            <person name="Wilson A."/>
            <person name="Yadav S."/>
            <person name="Young G."/>
            <person name="Yu Q."/>
            <person name="Zembek L."/>
            <person name="Zhong D."/>
            <person name="Zimmer A."/>
            <person name="Zwirko Z."/>
            <person name="Jaffe D.B."/>
            <person name="Alvarez P."/>
            <person name="Brockman W."/>
            <person name="Butler J."/>
            <person name="Chin C."/>
            <person name="Gnerre S."/>
            <person name="Grabherr M."/>
            <person name="Kleber M."/>
            <person name="Mauceli E."/>
            <person name="MacCallum I."/>
        </authorList>
    </citation>
    <scope>NUCLEOTIDE SEQUENCE [LARGE SCALE GENOMIC DNA]</scope>
    <source>
        <strain evidence="3">Tucson 14030-0811.24</strain>
    </source>
</reference>
<feature type="region of interest" description="Disordered" evidence="1">
    <location>
        <begin position="529"/>
        <end position="574"/>
    </location>
</feature>
<feature type="compositionally biased region" description="Basic residues" evidence="1">
    <location>
        <begin position="549"/>
        <end position="560"/>
    </location>
</feature>
<protein>
    <submittedName>
        <fullName evidence="2">Uncharacterized protein</fullName>
    </submittedName>
</protein>
<feature type="region of interest" description="Disordered" evidence="1">
    <location>
        <begin position="39"/>
        <end position="69"/>
    </location>
</feature>
<evidence type="ECO:0000313" key="3">
    <source>
        <dbReference type="Proteomes" id="UP000007798"/>
    </source>
</evidence>
<feature type="region of interest" description="Disordered" evidence="1">
    <location>
        <begin position="340"/>
        <end position="363"/>
    </location>
</feature>
<keyword evidence="3" id="KW-1185">Reference proteome</keyword>
<dbReference type="KEGG" id="dwi:26528803"/>
<feature type="region of interest" description="Disordered" evidence="1">
    <location>
        <begin position="295"/>
        <end position="314"/>
    </location>
</feature>
<evidence type="ECO:0000256" key="1">
    <source>
        <dbReference type="SAM" id="MobiDB-lite"/>
    </source>
</evidence>
<organism evidence="2 3">
    <name type="scientific">Drosophila willistoni</name>
    <name type="common">Fruit fly</name>
    <dbReference type="NCBI Taxonomy" id="7260"/>
    <lineage>
        <taxon>Eukaryota</taxon>
        <taxon>Metazoa</taxon>
        <taxon>Ecdysozoa</taxon>
        <taxon>Arthropoda</taxon>
        <taxon>Hexapoda</taxon>
        <taxon>Insecta</taxon>
        <taxon>Pterygota</taxon>
        <taxon>Neoptera</taxon>
        <taxon>Endopterygota</taxon>
        <taxon>Diptera</taxon>
        <taxon>Brachycera</taxon>
        <taxon>Muscomorpha</taxon>
        <taxon>Ephydroidea</taxon>
        <taxon>Drosophilidae</taxon>
        <taxon>Drosophila</taxon>
        <taxon>Sophophora</taxon>
    </lineage>
</organism>